<evidence type="ECO:0000256" key="3">
    <source>
        <dbReference type="ARBA" id="ARBA00023163"/>
    </source>
</evidence>
<dbReference type="InterPro" id="IPR036390">
    <property type="entry name" value="WH_DNA-bd_sf"/>
</dbReference>
<evidence type="ECO:0000259" key="4">
    <source>
        <dbReference type="PROSITE" id="PS50949"/>
    </source>
</evidence>
<feature type="domain" description="HTH gntR-type" evidence="4">
    <location>
        <begin position="4"/>
        <end position="76"/>
    </location>
</feature>
<keyword evidence="2" id="KW-0238">DNA-binding</keyword>
<dbReference type="SMART" id="SM00345">
    <property type="entry name" value="HTH_GNTR"/>
    <property type="match status" value="2"/>
</dbReference>
<dbReference type="SUPFAM" id="SSF46785">
    <property type="entry name" value="Winged helix' DNA-binding domain"/>
    <property type="match status" value="2"/>
</dbReference>
<dbReference type="GO" id="GO:0003677">
    <property type="term" value="F:DNA binding"/>
    <property type="evidence" value="ECO:0007669"/>
    <property type="project" value="UniProtKB-KW"/>
</dbReference>
<evidence type="ECO:0000313" key="6">
    <source>
        <dbReference type="Proteomes" id="UP000295710"/>
    </source>
</evidence>
<proteinExistence type="predicted"/>
<protein>
    <submittedName>
        <fullName evidence="5">GntR family transcriptional regulator</fullName>
    </submittedName>
</protein>
<dbReference type="PANTHER" id="PTHR44846:SF1">
    <property type="entry name" value="MANNOSYL-D-GLYCERATE TRANSPORT_METABOLISM SYSTEM REPRESSOR MNGR-RELATED"/>
    <property type="match status" value="1"/>
</dbReference>
<evidence type="ECO:0000256" key="1">
    <source>
        <dbReference type="ARBA" id="ARBA00023015"/>
    </source>
</evidence>
<comment type="caution">
    <text evidence="5">The sequence shown here is derived from an EMBL/GenBank/DDBJ whole genome shotgun (WGS) entry which is preliminary data.</text>
</comment>
<dbReference type="EMBL" id="SMMX01000005">
    <property type="protein sequence ID" value="TDA22021.1"/>
    <property type="molecule type" value="Genomic_DNA"/>
</dbReference>
<dbReference type="PROSITE" id="PS50949">
    <property type="entry name" value="HTH_GNTR"/>
    <property type="match status" value="2"/>
</dbReference>
<keyword evidence="3" id="KW-0804">Transcription</keyword>
<dbReference type="InterPro" id="IPR000524">
    <property type="entry name" value="Tscrpt_reg_HTH_GntR"/>
</dbReference>
<feature type="domain" description="HTH gntR-type" evidence="4">
    <location>
        <begin position="232"/>
        <end position="300"/>
    </location>
</feature>
<dbReference type="PANTHER" id="PTHR44846">
    <property type="entry name" value="MANNOSYL-D-GLYCERATE TRANSPORT/METABOLISM SYSTEM REPRESSOR MNGR-RELATED"/>
    <property type="match status" value="1"/>
</dbReference>
<name>A0A4R4FF22_9FIRM</name>
<dbReference type="RefSeq" id="WP_132276682.1">
    <property type="nucleotide sequence ID" value="NZ_JAOBST010000065.1"/>
</dbReference>
<dbReference type="InterPro" id="IPR050679">
    <property type="entry name" value="Bact_HTH_transcr_reg"/>
</dbReference>
<keyword evidence="1" id="KW-0805">Transcription regulation</keyword>
<organism evidence="5 6">
    <name type="scientific">Extibacter muris</name>
    <dbReference type="NCBI Taxonomy" id="1796622"/>
    <lineage>
        <taxon>Bacteria</taxon>
        <taxon>Bacillati</taxon>
        <taxon>Bacillota</taxon>
        <taxon>Clostridia</taxon>
        <taxon>Lachnospirales</taxon>
        <taxon>Lachnospiraceae</taxon>
        <taxon>Extibacter</taxon>
    </lineage>
</organism>
<sequence>MKTRNLDMMIYGYLLTRIHYGFYREEEPLPSVQRLGKLFNVSAMAARGAYRLLERDGYILNVRGRRTVAGNHIAGQEKADLDDFFVSEELMQDICSIFDLFFPEVFLYGLDACSEKEIQKLYGILDRPALSWDEPTLDFLAHVIKGLKNPLLIDLYYDVALLTYPAFLAHLGKSKEGWEEEHEKLAPLLYRLLQVREEGDRRILWNQIAGRCPVSNPEKGAATEDPYEWGRRQTCLVAAGKILFQIDSGEYPVDTFLPSARILAEQTSTPIITMRRAIALLNDLGIAESVNGKGTKVISPEKGRRKVKWRSPAVKKNVRLYLYAVHILAITSQSLAVRVFPLMDVEMRKRIKHDIESLIEREEHAGTISYLCIKMMIDEMDLPSLREIYNKLLQYLILGQPLSRLQPYLNLDGQAKELMAGLEGGDAMLFGEAMKSSFSVMFSSSKAKAAAMGIEGLEELILPFSIEEE</sequence>
<gene>
    <name evidence="5" type="ORF">E1963_07110</name>
</gene>
<dbReference type="AlphaFoldDB" id="A0A4R4FF22"/>
<accession>A0A4R4FF22</accession>
<keyword evidence="6" id="KW-1185">Reference proteome</keyword>
<dbReference type="Pfam" id="PF00392">
    <property type="entry name" value="GntR"/>
    <property type="match status" value="2"/>
</dbReference>
<dbReference type="GO" id="GO:0045892">
    <property type="term" value="P:negative regulation of DNA-templated transcription"/>
    <property type="evidence" value="ECO:0007669"/>
    <property type="project" value="TreeGrafter"/>
</dbReference>
<evidence type="ECO:0000313" key="5">
    <source>
        <dbReference type="EMBL" id="TDA22021.1"/>
    </source>
</evidence>
<dbReference type="InterPro" id="IPR036388">
    <property type="entry name" value="WH-like_DNA-bd_sf"/>
</dbReference>
<dbReference type="Gene3D" id="1.10.10.10">
    <property type="entry name" value="Winged helix-like DNA-binding domain superfamily/Winged helix DNA-binding domain"/>
    <property type="match status" value="2"/>
</dbReference>
<dbReference type="GO" id="GO:0003700">
    <property type="term" value="F:DNA-binding transcription factor activity"/>
    <property type="evidence" value="ECO:0007669"/>
    <property type="project" value="InterPro"/>
</dbReference>
<evidence type="ECO:0000256" key="2">
    <source>
        <dbReference type="ARBA" id="ARBA00023125"/>
    </source>
</evidence>
<reference evidence="5 6" key="1">
    <citation type="journal article" date="2016" name="Nat. Microbiol.">
        <title>The Mouse Intestinal Bacterial Collection (miBC) provides host-specific insight into cultured diversity and functional potential of the gut microbiota.</title>
        <authorList>
            <person name="Lagkouvardos I."/>
            <person name="Pukall R."/>
            <person name="Abt B."/>
            <person name="Foesel B.U."/>
            <person name="Meier-Kolthoff J.P."/>
            <person name="Kumar N."/>
            <person name="Bresciani A."/>
            <person name="Martinez I."/>
            <person name="Just S."/>
            <person name="Ziegler C."/>
            <person name="Brugiroux S."/>
            <person name="Garzetti D."/>
            <person name="Wenning M."/>
            <person name="Bui T.P."/>
            <person name="Wang J."/>
            <person name="Hugenholtz F."/>
            <person name="Plugge C.M."/>
            <person name="Peterson D.A."/>
            <person name="Hornef M.W."/>
            <person name="Baines J.F."/>
            <person name="Smidt H."/>
            <person name="Walter J."/>
            <person name="Kristiansen K."/>
            <person name="Nielsen H.B."/>
            <person name="Haller D."/>
            <person name="Overmann J."/>
            <person name="Stecher B."/>
            <person name="Clavel T."/>
        </authorList>
    </citation>
    <scope>NUCLEOTIDE SEQUENCE [LARGE SCALE GENOMIC DNA]</scope>
    <source>
        <strain evidence="5 6">DSM 28560</strain>
    </source>
</reference>
<dbReference type="Proteomes" id="UP000295710">
    <property type="component" value="Unassembled WGS sequence"/>
</dbReference>